<protein>
    <submittedName>
        <fullName evidence="2">Uncharacterized protein</fullName>
    </submittedName>
</protein>
<evidence type="ECO:0000313" key="2">
    <source>
        <dbReference type="EMBL" id="KAK0492055.1"/>
    </source>
</evidence>
<sequence>MTVPLAVLQLPHHSVSSDSLNRPSRYDAHSTYIFELLRFSFLTLSMGAPILLRVIVVNVKYISHGSFLTYTFTLTSSSNNAFSTPRTRSLRFILHLLLALSICTTTNVTYSPLPILHSYLRTLVIHRKHI</sequence>
<dbReference type="Proteomes" id="UP001175228">
    <property type="component" value="Unassembled WGS sequence"/>
</dbReference>
<dbReference type="AlphaFoldDB" id="A0AA39PWW4"/>
<name>A0AA39PWW4_9AGAR</name>
<reference evidence="2" key="1">
    <citation type="submission" date="2023-06" db="EMBL/GenBank/DDBJ databases">
        <authorList>
            <consortium name="Lawrence Berkeley National Laboratory"/>
            <person name="Ahrendt S."/>
            <person name="Sahu N."/>
            <person name="Indic B."/>
            <person name="Wong-Bajracharya J."/>
            <person name="Merenyi Z."/>
            <person name="Ke H.-M."/>
            <person name="Monk M."/>
            <person name="Kocsube S."/>
            <person name="Drula E."/>
            <person name="Lipzen A."/>
            <person name="Balint B."/>
            <person name="Henrissat B."/>
            <person name="Andreopoulos B."/>
            <person name="Martin F.M."/>
            <person name="Harder C.B."/>
            <person name="Rigling D."/>
            <person name="Ford K.L."/>
            <person name="Foster G.D."/>
            <person name="Pangilinan J."/>
            <person name="Papanicolaou A."/>
            <person name="Barry K."/>
            <person name="LaButti K."/>
            <person name="Viragh M."/>
            <person name="Koriabine M."/>
            <person name="Yan M."/>
            <person name="Riley R."/>
            <person name="Champramary S."/>
            <person name="Plett K.L."/>
            <person name="Tsai I.J."/>
            <person name="Slot J."/>
            <person name="Sipos G."/>
            <person name="Plett J."/>
            <person name="Nagy L.G."/>
            <person name="Grigoriev I.V."/>
        </authorList>
    </citation>
    <scope>NUCLEOTIDE SEQUENCE</scope>
    <source>
        <strain evidence="2">HWK02</strain>
    </source>
</reference>
<feature type="transmembrane region" description="Helical" evidence="1">
    <location>
        <begin position="36"/>
        <end position="56"/>
    </location>
</feature>
<keyword evidence="1" id="KW-1133">Transmembrane helix</keyword>
<gene>
    <name evidence="2" type="ORF">EDD18DRAFT_519185</name>
</gene>
<proteinExistence type="predicted"/>
<keyword evidence="1" id="KW-0812">Transmembrane</keyword>
<organism evidence="2 3">
    <name type="scientific">Armillaria luteobubalina</name>
    <dbReference type="NCBI Taxonomy" id="153913"/>
    <lineage>
        <taxon>Eukaryota</taxon>
        <taxon>Fungi</taxon>
        <taxon>Dikarya</taxon>
        <taxon>Basidiomycota</taxon>
        <taxon>Agaricomycotina</taxon>
        <taxon>Agaricomycetes</taxon>
        <taxon>Agaricomycetidae</taxon>
        <taxon>Agaricales</taxon>
        <taxon>Marasmiineae</taxon>
        <taxon>Physalacriaceae</taxon>
        <taxon>Armillaria</taxon>
    </lineage>
</organism>
<dbReference type="EMBL" id="JAUEPU010000031">
    <property type="protein sequence ID" value="KAK0492055.1"/>
    <property type="molecule type" value="Genomic_DNA"/>
</dbReference>
<comment type="caution">
    <text evidence="2">The sequence shown here is derived from an EMBL/GenBank/DDBJ whole genome shotgun (WGS) entry which is preliminary data.</text>
</comment>
<evidence type="ECO:0000256" key="1">
    <source>
        <dbReference type="SAM" id="Phobius"/>
    </source>
</evidence>
<accession>A0AA39PWW4</accession>
<evidence type="ECO:0000313" key="3">
    <source>
        <dbReference type="Proteomes" id="UP001175228"/>
    </source>
</evidence>
<keyword evidence="3" id="KW-1185">Reference proteome</keyword>
<keyword evidence="1" id="KW-0472">Membrane</keyword>
<feature type="transmembrane region" description="Helical" evidence="1">
    <location>
        <begin position="92"/>
        <end position="110"/>
    </location>
</feature>